<keyword evidence="5" id="KW-1185">Reference proteome</keyword>
<organism evidence="4 5">
    <name type="scientific">Rhodovulum iodosum</name>
    <dbReference type="NCBI Taxonomy" id="68291"/>
    <lineage>
        <taxon>Bacteria</taxon>
        <taxon>Pseudomonadati</taxon>
        <taxon>Pseudomonadota</taxon>
        <taxon>Alphaproteobacteria</taxon>
        <taxon>Rhodobacterales</taxon>
        <taxon>Paracoccaceae</taxon>
        <taxon>Rhodovulum</taxon>
    </lineage>
</organism>
<evidence type="ECO:0000259" key="1">
    <source>
        <dbReference type="Pfam" id="PF04230"/>
    </source>
</evidence>
<reference evidence="4 5" key="1">
    <citation type="submission" date="2024-06" db="EMBL/GenBank/DDBJ databases">
        <title>Genome of Rhodovulum iodosum, a marine photoferrotroph.</title>
        <authorList>
            <person name="Bianchini G."/>
            <person name="Nikeleit V."/>
            <person name="Kappler A."/>
            <person name="Bryce C."/>
            <person name="Sanchez-Baracaldo P."/>
        </authorList>
    </citation>
    <scope>NUCLEOTIDE SEQUENCE [LARGE SCALE GENOMIC DNA]</scope>
    <source>
        <strain evidence="4 5">UT/N1</strain>
    </source>
</reference>
<evidence type="ECO:0000259" key="2">
    <source>
        <dbReference type="Pfam" id="PF04422"/>
    </source>
</evidence>
<evidence type="ECO:0000313" key="5">
    <source>
        <dbReference type="Proteomes" id="UP001560019"/>
    </source>
</evidence>
<name>A0ABV3XSP4_9RHOB</name>
<dbReference type="Pfam" id="PF04230">
    <property type="entry name" value="PS_pyruv_trans"/>
    <property type="match status" value="1"/>
</dbReference>
<dbReference type="PANTHER" id="PTHR36836:SF1">
    <property type="entry name" value="COLANIC ACID BIOSYNTHESIS PROTEIN WCAK"/>
    <property type="match status" value="1"/>
</dbReference>
<feature type="domain" description="Coenzyme F420 hydrogenase/dehydrogenase beta subunit C-terminal" evidence="3">
    <location>
        <begin position="108"/>
        <end position="267"/>
    </location>
</feature>
<sequence length="788" mass="86600">MDKKWSNADANRFLGTVSGCFLTCSKDADVRAGAASGGTTSQILIELLSKGFIDGALVWKLGTRDGRPCAEPIMATTAEQVLSARTSTYVATYFARDAMPVIQAFDGRIAVVALPCDATYLRRRMERSPELEQQVVGILALFCGHNSLPDLTEIVCARHGVDWADLEGFTYRTGSWRGNLTMTPKGDAPIVTSTRQFTHFQNLHYFSEKKCLACFDHFGFDADLSLGDSWTLSEMNRDIKPTVCVSRTAAGDRMLELARAALDVQEIAPEHVLSGNSRGLLYHYNVSARSRAAGGMGHTINDRLHLPTSFLDRIIARMGVGNALWSWRDADARRKLERRPFWAVKAQIYAFKALQELNSYAWRRYPDNRQISLIGATLTGNQGAAAMLETSIGEISKRFPEARFVVHSYFPDADRAACTASHVRIVDARPKALVLSALPAMIDGVIRHVGLRVPNVLLTDSLREIRNSSVLVDISGISLADGREKFLPFNLLCTWPAVLTGTPVVKLSQAMGPAKRPLTRLFARFLLNRMQMNFARGETTMDLIAPLVAEEKRAIAADIAFLYASEYALVPQWSDKLDELASTISRKHGTTIAISVSTVVARLVKGTGQDYVDLVSRTIERLLENGHEVVVFPNACREGTDSTHNNDIPLIHALAERLGDRDGLYLVDHAINTVAIRKLLSACDCLITSRFHAMVAGLSLAVPTLVLGWSHKYQEVMKMFGTEGRFLAAGEMTEAAIAAAVEELLSGKDAIRQELAQHGDEVRALAAVQFEWLDAFLQPEAETSGTDG</sequence>
<comment type="caution">
    <text evidence="4">The sequence shown here is derived from an EMBL/GenBank/DDBJ whole genome shotgun (WGS) entry which is preliminary data.</text>
</comment>
<dbReference type="Pfam" id="PF04422">
    <property type="entry name" value="FrhB_FdhB_N"/>
    <property type="match status" value="1"/>
</dbReference>
<evidence type="ECO:0000259" key="3">
    <source>
        <dbReference type="Pfam" id="PF04432"/>
    </source>
</evidence>
<dbReference type="Pfam" id="PF04432">
    <property type="entry name" value="FrhB_FdhB_C"/>
    <property type="match status" value="1"/>
</dbReference>
<proteinExistence type="predicted"/>
<dbReference type="EMBL" id="JBEHHI010000001">
    <property type="protein sequence ID" value="MEX5728355.1"/>
    <property type="molecule type" value="Genomic_DNA"/>
</dbReference>
<dbReference type="PANTHER" id="PTHR36836">
    <property type="entry name" value="COLANIC ACID BIOSYNTHESIS PROTEIN WCAK"/>
    <property type="match status" value="1"/>
</dbReference>
<feature type="domain" description="Coenzyme F420 hydrogenase/dehydrogenase beta subunit N-terminal" evidence="2">
    <location>
        <begin position="23"/>
        <end position="91"/>
    </location>
</feature>
<evidence type="ECO:0000313" key="4">
    <source>
        <dbReference type="EMBL" id="MEX5728355.1"/>
    </source>
</evidence>
<gene>
    <name evidence="4" type="ORF">Ga0609869_001708</name>
</gene>
<protein>
    <submittedName>
        <fullName evidence="4">Coenzyme F420-reducing hydrogenase beta subunit/polysaccharide pyruvyl transferase WcaK-like protein</fullName>
    </submittedName>
</protein>
<dbReference type="InterPro" id="IPR007516">
    <property type="entry name" value="Co_F420_Hydgase/DH_bsu_N"/>
</dbReference>
<dbReference type="InterPro" id="IPR007525">
    <property type="entry name" value="FrhB_FdhB_C"/>
</dbReference>
<feature type="domain" description="Polysaccharide pyruvyl transferase" evidence="1">
    <location>
        <begin position="383"/>
        <end position="711"/>
    </location>
</feature>
<accession>A0ABV3XSP4</accession>
<dbReference type="InterPro" id="IPR007345">
    <property type="entry name" value="Polysacch_pyruvyl_Trfase"/>
</dbReference>
<dbReference type="RefSeq" id="WP_125408690.1">
    <property type="nucleotide sequence ID" value="NZ_JBEHHI010000001.1"/>
</dbReference>
<dbReference type="Proteomes" id="UP001560019">
    <property type="component" value="Unassembled WGS sequence"/>
</dbReference>